<proteinExistence type="predicted"/>
<dbReference type="InterPro" id="IPR014245">
    <property type="entry name" value="Spore_III_AF"/>
</dbReference>
<dbReference type="AlphaFoldDB" id="A0A9E2KEK0"/>
<feature type="transmembrane region" description="Helical" evidence="1">
    <location>
        <begin position="6"/>
        <end position="23"/>
    </location>
</feature>
<dbReference type="EMBL" id="JAHLFQ010000260">
    <property type="protein sequence ID" value="MBU3805267.1"/>
    <property type="molecule type" value="Genomic_DNA"/>
</dbReference>
<accession>A0A9E2KEK0</accession>
<name>A0A9E2KEK0_9FIRM</name>
<reference evidence="2" key="2">
    <citation type="submission" date="2021-04" db="EMBL/GenBank/DDBJ databases">
        <authorList>
            <person name="Gilroy R."/>
        </authorList>
    </citation>
    <scope>NUCLEOTIDE SEQUENCE</scope>
    <source>
        <strain evidence="2">B5-657</strain>
    </source>
</reference>
<evidence type="ECO:0000313" key="2">
    <source>
        <dbReference type="EMBL" id="MBU3805267.1"/>
    </source>
</evidence>
<evidence type="ECO:0000256" key="1">
    <source>
        <dbReference type="SAM" id="Phobius"/>
    </source>
</evidence>
<protein>
    <submittedName>
        <fullName evidence="2">Stage III sporulation protein AF</fullName>
    </submittedName>
</protein>
<organism evidence="2 3">
    <name type="scientific">Candidatus Cellulosilyticum pullistercoris</name>
    <dbReference type="NCBI Taxonomy" id="2838521"/>
    <lineage>
        <taxon>Bacteria</taxon>
        <taxon>Bacillati</taxon>
        <taxon>Bacillota</taxon>
        <taxon>Clostridia</taxon>
        <taxon>Lachnospirales</taxon>
        <taxon>Cellulosilyticaceae</taxon>
        <taxon>Cellulosilyticum</taxon>
    </lineage>
</organism>
<gene>
    <name evidence="2" type="ORF">H9872_11020</name>
</gene>
<dbReference type="Proteomes" id="UP000824229">
    <property type="component" value="Unassembled WGS sequence"/>
</dbReference>
<reference evidence="2" key="1">
    <citation type="journal article" date="2021" name="PeerJ">
        <title>Extensive microbial diversity within the chicken gut microbiome revealed by metagenomics and culture.</title>
        <authorList>
            <person name="Gilroy R."/>
            <person name="Ravi A."/>
            <person name="Getino M."/>
            <person name="Pursley I."/>
            <person name="Horton D.L."/>
            <person name="Alikhan N.F."/>
            <person name="Baker D."/>
            <person name="Gharbi K."/>
            <person name="Hall N."/>
            <person name="Watson M."/>
            <person name="Adriaenssens E.M."/>
            <person name="Foster-Nyarko E."/>
            <person name="Jarju S."/>
            <person name="Secka A."/>
            <person name="Antonio M."/>
            <person name="Oren A."/>
            <person name="Chaudhuri R.R."/>
            <person name="La Ragione R."/>
            <person name="Hildebrand F."/>
            <person name="Pallen M.J."/>
        </authorList>
    </citation>
    <scope>NUCLEOTIDE SEQUENCE</scope>
    <source>
        <strain evidence="2">B5-657</strain>
    </source>
</reference>
<dbReference type="Pfam" id="PF09581">
    <property type="entry name" value="Spore_III_AF"/>
    <property type="match status" value="1"/>
</dbReference>
<evidence type="ECO:0000313" key="3">
    <source>
        <dbReference type="Proteomes" id="UP000824229"/>
    </source>
</evidence>
<feature type="transmembrane region" description="Helical" evidence="1">
    <location>
        <begin position="30"/>
        <end position="48"/>
    </location>
</feature>
<sequence>MSQYLQYLIWMMLFVIVIEMIFPDSAYRKYIKLVLGCILIYTMLKPIVSLIPIEGADYGAYVKKYQMLLSGDSSIGLNYEEELDRQQDILQSVYETSMKDYIEQEAEVSVAWLQINWNKDEMESINLIVQKPSETLKVGEIHIGDKSETVDGSEEELKNKIKSLLSNFYNVQVCNIHITVQKN</sequence>
<keyword evidence="1" id="KW-0812">Transmembrane</keyword>
<keyword evidence="1" id="KW-1133">Transmembrane helix</keyword>
<keyword evidence="1" id="KW-0472">Membrane</keyword>
<comment type="caution">
    <text evidence="2">The sequence shown here is derived from an EMBL/GenBank/DDBJ whole genome shotgun (WGS) entry which is preliminary data.</text>
</comment>